<reference evidence="2 3" key="1">
    <citation type="submission" date="2019-01" db="EMBL/GenBank/DDBJ databases">
        <title>Complete genome sequencing of Aequorivita sp. H23M31.</title>
        <authorList>
            <person name="Bae J.-W."/>
        </authorList>
    </citation>
    <scope>NUCLEOTIDE SEQUENCE [LARGE SCALE GENOMIC DNA]</scope>
    <source>
        <strain evidence="2 3">H23M31</strain>
    </source>
</reference>
<dbReference type="EMBL" id="CP034951">
    <property type="protein sequence ID" value="QAA80354.1"/>
    <property type="molecule type" value="Genomic_DNA"/>
</dbReference>
<dbReference type="OrthoDB" id="9767603at2"/>
<evidence type="ECO:0000313" key="2">
    <source>
        <dbReference type="EMBL" id="QAA80354.1"/>
    </source>
</evidence>
<dbReference type="RefSeq" id="WP_128248755.1">
    <property type="nucleotide sequence ID" value="NZ_CP034951.1"/>
</dbReference>
<dbReference type="Proteomes" id="UP000285517">
    <property type="component" value="Chromosome"/>
</dbReference>
<name>A0A451FSG4_9FLAO</name>
<dbReference type="InterPro" id="IPR018702">
    <property type="entry name" value="DUF2207"/>
</dbReference>
<sequence length="178" mass="20836">MIKKSIKSPEILFMERIIQIVLFLSVSISGFAQGFVVREFTADIYLNPEGYFDVVEKYDLNFTQAKHGVYRDITTKFDFTDEDGKVTRREIFISNIEVPGEKFTTNEFLGKRLGKNLSIKIGDKEKYVVIDKKYEIRYRVKNALFFTDDFARLYWNIKPADWEAGSGFLSDKFFDPRS</sequence>
<organism evidence="2 3">
    <name type="scientific">Aequorivita ciconiae</name>
    <dbReference type="NCBI Taxonomy" id="2494375"/>
    <lineage>
        <taxon>Bacteria</taxon>
        <taxon>Pseudomonadati</taxon>
        <taxon>Bacteroidota</taxon>
        <taxon>Flavobacteriia</taxon>
        <taxon>Flavobacteriales</taxon>
        <taxon>Flavobacteriaceae</taxon>
        <taxon>Aequorivita</taxon>
    </lineage>
</organism>
<dbReference type="KEGG" id="aev:EI546_00785"/>
<dbReference type="Pfam" id="PF09972">
    <property type="entry name" value="DUF2207"/>
    <property type="match status" value="1"/>
</dbReference>
<proteinExistence type="predicted"/>
<feature type="domain" description="DUF2207" evidence="1">
    <location>
        <begin position="37"/>
        <end position="163"/>
    </location>
</feature>
<keyword evidence="3" id="KW-1185">Reference proteome</keyword>
<protein>
    <submittedName>
        <fullName evidence="2">DUF2207 domain-containing protein</fullName>
    </submittedName>
</protein>
<evidence type="ECO:0000313" key="3">
    <source>
        <dbReference type="Proteomes" id="UP000285517"/>
    </source>
</evidence>
<evidence type="ECO:0000259" key="1">
    <source>
        <dbReference type="Pfam" id="PF09972"/>
    </source>
</evidence>
<dbReference type="AlphaFoldDB" id="A0A451FSG4"/>
<accession>A0A451FSG4</accession>
<gene>
    <name evidence="2" type="ORF">EI546_00785</name>
</gene>